<sequence>MEFLKKRQLSVALFLFLSGGVYSHEACKAQGEFEQSRVKTVIDGDTLHLSDGRKVRLVGINTPELDHQNGQHDAYAVAATKALESLAGDAVLYQPARDSRDRYGRHLYYLFDQNGVSISSQLLSLGLGYRVAIPPNLKYQTCFQYAERQARQAKKGVWDKVPEWQPKGGFTISTFTITSVTRNRGGWWLETERDLVINIPFKLSEYWPAQKVYYLEGKTVEARGWQHFRKSRNPDYKSWYLSVKHPNDLQLLHK</sequence>
<dbReference type="InterPro" id="IPR035437">
    <property type="entry name" value="SNase_OB-fold_sf"/>
</dbReference>
<evidence type="ECO:0000259" key="1">
    <source>
        <dbReference type="PROSITE" id="PS50830"/>
    </source>
</evidence>
<feature type="domain" description="TNase-like" evidence="1">
    <location>
        <begin position="32"/>
        <end position="160"/>
    </location>
</feature>
<proteinExistence type="predicted"/>
<name>A0ABT2YVU5_9GAMM</name>
<evidence type="ECO:0000313" key="3">
    <source>
        <dbReference type="Proteomes" id="UP001209713"/>
    </source>
</evidence>
<comment type="caution">
    <text evidence="2">The sequence shown here is derived from an EMBL/GenBank/DDBJ whole genome shotgun (WGS) entry which is preliminary data.</text>
</comment>
<protein>
    <submittedName>
        <fullName evidence="2">Thermonuclease family protein</fullName>
    </submittedName>
</protein>
<dbReference type="Pfam" id="PF00565">
    <property type="entry name" value="SNase"/>
    <property type="match status" value="1"/>
</dbReference>
<organism evidence="2 3">
    <name type="scientific">Marinomonas sargassi</name>
    <dbReference type="NCBI Taxonomy" id="2984494"/>
    <lineage>
        <taxon>Bacteria</taxon>
        <taxon>Pseudomonadati</taxon>
        <taxon>Pseudomonadota</taxon>
        <taxon>Gammaproteobacteria</taxon>
        <taxon>Oceanospirillales</taxon>
        <taxon>Oceanospirillaceae</taxon>
        <taxon>Marinomonas</taxon>
    </lineage>
</organism>
<keyword evidence="3" id="KW-1185">Reference proteome</keyword>
<dbReference type="PROSITE" id="PS50830">
    <property type="entry name" value="TNASE_3"/>
    <property type="match status" value="1"/>
</dbReference>
<dbReference type="RefSeq" id="WP_263531367.1">
    <property type="nucleotide sequence ID" value="NZ_JAOVZB010000007.1"/>
</dbReference>
<reference evidence="2 3" key="1">
    <citation type="submission" date="2022-10" db="EMBL/GenBank/DDBJ databases">
        <title>Marinomonas transparenta sp. nov. and Marinomonas sargassi sp. nov., isolated from marine alga (Sargassum natans (L.) Gaillon).</title>
        <authorList>
            <person name="Wang Y."/>
        </authorList>
    </citation>
    <scope>NUCLEOTIDE SEQUENCE [LARGE SCALE GENOMIC DNA]</scope>
    <source>
        <strain evidence="2 3">C2222</strain>
    </source>
</reference>
<dbReference type="EMBL" id="JAOVZB010000007">
    <property type="protein sequence ID" value="MCV2403983.1"/>
    <property type="molecule type" value="Genomic_DNA"/>
</dbReference>
<dbReference type="InterPro" id="IPR016071">
    <property type="entry name" value="Staphylococal_nuclease_OB-fold"/>
</dbReference>
<dbReference type="SUPFAM" id="SSF50199">
    <property type="entry name" value="Staphylococcal nuclease"/>
    <property type="match status" value="1"/>
</dbReference>
<accession>A0ABT2YVU5</accession>
<dbReference type="Proteomes" id="UP001209713">
    <property type="component" value="Unassembled WGS sequence"/>
</dbReference>
<evidence type="ECO:0000313" key="2">
    <source>
        <dbReference type="EMBL" id="MCV2403983.1"/>
    </source>
</evidence>
<dbReference type="Gene3D" id="2.40.50.90">
    <property type="match status" value="1"/>
</dbReference>
<dbReference type="SMART" id="SM00318">
    <property type="entry name" value="SNc"/>
    <property type="match status" value="1"/>
</dbReference>
<gene>
    <name evidence="2" type="ORF">OFY17_14025</name>
</gene>